<proteinExistence type="predicted"/>
<gene>
    <name evidence="1" type="ORF">ILYODFUR_025739</name>
</gene>
<reference evidence="1 2" key="1">
    <citation type="submission" date="2021-06" db="EMBL/GenBank/DDBJ databases">
        <authorList>
            <person name="Palmer J.M."/>
        </authorList>
    </citation>
    <scope>NUCLEOTIDE SEQUENCE [LARGE SCALE GENOMIC DNA]</scope>
    <source>
        <strain evidence="2">if_2019</strain>
        <tissue evidence="1">Muscle</tissue>
    </source>
</reference>
<organism evidence="1 2">
    <name type="scientific">Ilyodon furcidens</name>
    <name type="common">goldbreast splitfin</name>
    <dbReference type="NCBI Taxonomy" id="33524"/>
    <lineage>
        <taxon>Eukaryota</taxon>
        <taxon>Metazoa</taxon>
        <taxon>Chordata</taxon>
        <taxon>Craniata</taxon>
        <taxon>Vertebrata</taxon>
        <taxon>Euteleostomi</taxon>
        <taxon>Actinopterygii</taxon>
        <taxon>Neopterygii</taxon>
        <taxon>Teleostei</taxon>
        <taxon>Neoteleostei</taxon>
        <taxon>Acanthomorphata</taxon>
        <taxon>Ovalentaria</taxon>
        <taxon>Atherinomorphae</taxon>
        <taxon>Cyprinodontiformes</taxon>
        <taxon>Goodeidae</taxon>
        <taxon>Ilyodon</taxon>
    </lineage>
</organism>
<protein>
    <submittedName>
        <fullName evidence="1">Uncharacterized protein</fullName>
    </submittedName>
</protein>
<dbReference type="Proteomes" id="UP001482620">
    <property type="component" value="Unassembled WGS sequence"/>
</dbReference>
<keyword evidence="2" id="KW-1185">Reference proteome</keyword>
<evidence type="ECO:0000313" key="1">
    <source>
        <dbReference type="EMBL" id="MEQ2233821.1"/>
    </source>
</evidence>
<accession>A0ABV0TLY6</accession>
<dbReference type="EMBL" id="JAHRIQ010037933">
    <property type="protein sequence ID" value="MEQ2233821.1"/>
    <property type="molecule type" value="Genomic_DNA"/>
</dbReference>
<comment type="caution">
    <text evidence="1">The sequence shown here is derived from an EMBL/GenBank/DDBJ whole genome shotgun (WGS) entry which is preliminary data.</text>
</comment>
<sequence length="164" mass="19170">MKKENENNPLYCVPNGHREVIVWTVTPHSLFVHTLQLGIKTSKTNCLQSDKKRKVKRKSDVSSLIRRCFDGERVSTLKDHDDLLQPCGMKGLRRSEKTKRWSSFHPESFNRVQRSPLYFPDISMFLFLKTLQTPLHIFPLQKHGSPPLRNRRSCWCPRGLCILV</sequence>
<name>A0ABV0TLY6_9TELE</name>
<evidence type="ECO:0000313" key="2">
    <source>
        <dbReference type="Proteomes" id="UP001482620"/>
    </source>
</evidence>